<sequence>MIYLSLVLVLLLVGPAIATIAILRSLSIRGHLGLLGLCILYGAFPFMVTWGGLRLAERFACTAEAVRFRCPSTSPAWLGDFISGMFLSHWLAIIVIPSAILGTVGLLFSLTLKVRRSQTTNNTSGNISAEPTAAFYRSSHHKVVAGVCSAIAQRWHQPVLAVRTVVVILAVITPGFIFLYVWCWLAFPIEPRSQQQPVR</sequence>
<evidence type="ECO:0000256" key="1">
    <source>
        <dbReference type="SAM" id="Phobius"/>
    </source>
</evidence>
<feature type="transmembrane region" description="Helical" evidence="1">
    <location>
        <begin position="165"/>
        <end position="187"/>
    </location>
</feature>
<accession>A0A0P7ZI02</accession>
<keyword evidence="1" id="KW-0472">Membrane</keyword>
<dbReference type="AlphaFoldDB" id="A0A0P7ZI02"/>
<name>A0A0P7ZI02_9CYAN</name>
<dbReference type="InterPro" id="IPR007168">
    <property type="entry name" value="Phageshock_PspC_N"/>
</dbReference>
<dbReference type="EMBL" id="LJZR01000058">
    <property type="protein sequence ID" value="KPQ32395.1"/>
    <property type="molecule type" value="Genomic_DNA"/>
</dbReference>
<evidence type="ECO:0000313" key="4">
    <source>
        <dbReference type="Proteomes" id="UP000050465"/>
    </source>
</evidence>
<gene>
    <name evidence="3" type="ORF">HLUCCA11_21575</name>
</gene>
<dbReference type="Pfam" id="PF04024">
    <property type="entry name" value="PspC"/>
    <property type="match status" value="1"/>
</dbReference>
<feature type="domain" description="Phage shock protein PspC N-terminal" evidence="2">
    <location>
        <begin position="135"/>
        <end position="189"/>
    </location>
</feature>
<feature type="transmembrane region" description="Helical" evidence="1">
    <location>
        <begin position="90"/>
        <end position="112"/>
    </location>
</feature>
<reference evidence="3 4" key="1">
    <citation type="submission" date="2015-09" db="EMBL/GenBank/DDBJ databases">
        <title>Identification and resolution of microdiversity through metagenomic sequencing of parallel consortia.</title>
        <authorList>
            <person name="Nelson W.C."/>
            <person name="Romine M.F."/>
            <person name="Lindemann S.R."/>
        </authorList>
    </citation>
    <scope>NUCLEOTIDE SEQUENCE [LARGE SCALE GENOMIC DNA]</scope>
    <source>
        <strain evidence="3">Ana</strain>
    </source>
</reference>
<evidence type="ECO:0000259" key="2">
    <source>
        <dbReference type="Pfam" id="PF04024"/>
    </source>
</evidence>
<organism evidence="3 4">
    <name type="scientific">Phormidesmis priestleyi Ana</name>
    <dbReference type="NCBI Taxonomy" id="1666911"/>
    <lineage>
        <taxon>Bacteria</taxon>
        <taxon>Bacillati</taxon>
        <taxon>Cyanobacteriota</taxon>
        <taxon>Cyanophyceae</taxon>
        <taxon>Leptolyngbyales</taxon>
        <taxon>Leptolyngbyaceae</taxon>
        <taxon>Phormidesmis</taxon>
    </lineage>
</organism>
<dbReference type="Proteomes" id="UP000050465">
    <property type="component" value="Unassembled WGS sequence"/>
</dbReference>
<keyword evidence="1" id="KW-1133">Transmembrane helix</keyword>
<evidence type="ECO:0000313" key="3">
    <source>
        <dbReference type="EMBL" id="KPQ32395.1"/>
    </source>
</evidence>
<protein>
    <submittedName>
        <fullName evidence="3">Phage shock protein C (PspC) family protein</fullName>
    </submittedName>
</protein>
<comment type="caution">
    <text evidence="3">The sequence shown here is derived from an EMBL/GenBank/DDBJ whole genome shotgun (WGS) entry which is preliminary data.</text>
</comment>
<proteinExistence type="predicted"/>
<keyword evidence="1" id="KW-0812">Transmembrane</keyword>
<feature type="transmembrane region" description="Helical" evidence="1">
    <location>
        <begin position="28"/>
        <end position="48"/>
    </location>
</feature>
<dbReference type="STRING" id="1666911.HLUCCA11_21575"/>